<gene>
    <name evidence="2" type="ORF">ACFP3M_20055</name>
</gene>
<reference evidence="3" key="1">
    <citation type="journal article" date="2019" name="Int. J. Syst. Evol. Microbiol.">
        <title>The Global Catalogue of Microorganisms (GCM) 10K type strain sequencing project: providing services to taxonomists for standard genome sequencing and annotation.</title>
        <authorList>
            <consortium name="The Broad Institute Genomics Platform"/>
            <consortium name="The Broad Institute Genome Sequencing Center for Infectious Disease"/>
            <person name="Wu L."/>
            <person name="Ma J."/>
        </authorList>
    </citation>
    <scope>NUCLEOTIDE SEQUENCE [LARGE SCALE GENOMIC DNA]</scope>
    <source>
        <strain evidence="3">CGMCC 1.15809</strain>
    </source>
</reference>
<evidence type="ECO:0000313" key="3">
    <source>
        <dbReference type="Proteomes" id="UP001596241"/>
    </source>
</evidence>
<organism evidence="2 3">
    <name type="scientific">Streptomyces ramulosus</name>
    <dbReference type="NCBI Taxonomy" id="47762"/>
    <lineage>
        <taxon>Bacteria</taxon>
        <taxon>Bacillati</taxon>
        <taxon>Actinomycetota</taxon>
        <taxon>Actinomycetes</taxon>
        <taxon>Kitasatosporales</taxon>
        <taxon>Streptomycetaceae</taxon>
        <taxon>Streptomyces</taxon>
    </lineage>
</organism>
<comment type="caution">
    <text evidence="2">The sequence shown here is derived from an EMBL/GenBank/DDBJ whole genome shotgun (WGS) entry which is preliminary data.</text>
</comment>
<proteinExistence type="predicted"/>
<evidence type="ECO:0000313" key="2">
    <source>
        <dbReference type="EMBL" id="MFC5895099.1"/>
    </source>
</evidence>
<protein>
    <recommendedName>
        <fullName evidence="4">Lipoprotein</fullName>
    </recommendedName>
</protein>
<feature type="chain" id="PRO_5046832336" description="Lipoprotein" evidence="1">
    <location>
        <begin position="34"/>
        <end position="132"/>
    </location>
</feature>
<dbReference type="RefSeq" id="WP_345077662.1">
    <property type="nucleotide sequence ID" value="NZ_BAAAWG010000002.1"/>
</dbReference>
<keyword evidence="3" id="KW-1185">Reference proteome</keyword>
<dbReference type="Proteomes" id="UP001596241">
    <property type="component" value="Unassembled WGS sequence"/>
</dbReference>
<dbReference type="EMBL" id="JBHSPW010000009">
    <property type="protein sequence ID" value="MFC5895099.1"/>
    <property type="molecule type" value="Genomic_DNA"/>
</dbReference>
<keyword evidence="1" id="KW-0732">Signal</keyword>
<feature type="signal peptide" evidence="1">
    <location>
        <begin position="1"/>
        <end position="33"/>
    </location>
</feature>
<evidence type="ECO:0000256" key="1">
    <source>
        <dbReference type="SAM" id="SignalP"/>
    </source>
</evidence>
<evidence type="ECO:0008006" key="4">
    <source>
        <dbReference type="Google" id="ProtNLM"/>
    </source>
</evidence>
<accession>A0ABW1FPB6</accession>
<name>A0ABW1FPB6_9ACTN</name>
<sequence length="132" mass="13867">MFSATPAKRPAALLATAAVAVTAVLGLSGCSVDASKATPASKTFPYNGSTLKLTTHEVATKVVATDRRDIKVTRWFDAAAGTEHLVWRLKGDTLDIDSGCSGIAFCDAKFRVEVPKGITVTKDGVTALEGRR</sequence>